<protein>
    <recommendedName>
        <fullName evidence="3">BACK domain-containing protein</fullName>
    </recommendedName>
</protein>
<keyword evidence="2" id="KW-1185">Reference proteome</keyword>
<evidence type="ECO:0000313" key="1">
    <source>
        <dbReference type="EMBL" id="RIB18228.1"/>
    </source>
</evidence>
<organism evidence="1 2">
    <name type="scientific">Gigaspora rosea</name>
    <dbReference type="NCBI Taxonomy" id="44941"/>
    <lineage>
        <taxon>Eukaryota</taxon>
        <taxon>Fungi</taxon>
        <taxon>Fungi incertae sedis</taxon>
        <taxon>Mucoromycota</taxon>
        <taxon>Glomeromycotina</taxon>
        <taxon>Glomeromycetes</taxon>
        <taxon>Diversisporales</taxon>
        <taxon>Gigasporaceae</taxon>
        <taxon>Gigaspora</taxon>
    </lineage>
</organism>
<dbReference type="EMBL" id="QKWP01000553">
    <property type="protein sequence ID" value="RIB18228.1"/>
    <property type="molecule type" value="Genomic_DNA"/>
</dbReference>
<accession>A0A397V973</accession>
<evidence type="ECO:0000313" key="2">
    <source>
        <dbReference type="Proteomes" id="UP000266673"/>
    </source>
</evidence>
<evidence type="ECO:0008006" key="3">
    <source>
        <dbReference type="Google" id="ProtNLM"/>
    </source>
</evidence>
<dbReference type="Proteomes" id="UP000266673">
    <property type="component" value="Unassembled WGS sequence"/>
</dbReference>
<name>A0A397V973_9GLOM</name>
<reference evidence="1 2" key="1">
    <citation type="submission" date="2018-06" db="EMBL/GenBank/DDBJ databases">
        <title>Comparative genomics reveals the genomic features of Rhizophagus irregularis, R. cerebriforme, R. diaphanum and Gigaspora rosea, and their symbiotic lifestyle signature.</title>
        <authorList>
            <person name="Morin E."/>
            <person name="San Clemente H."/>
            <person name="Chen E.C.H."/>
            <person name="De La Providencia I."/>
            <person name="Hainaut M."/>
            <person name="Kuo A."/>
            <person name="Kohler A."/>
            <person name="Murat C."/>
            <person name="Tang N."/>
            <person name="Roy S."/>
            <person name="Loubradou J."/>
            <person name="Henrissat B."/>
            <person name="Grigoriev I.V."/>
            <person name="Corradi N."/>
            <person name="Roux C."/>
            <person name="Martin F.M."/>
        </authorList>
    </citation>
    <scope>NUCLEOTIDE SEQUENCE [LARGE SCALE GENOMIC DNA]</scope>
    <source>
        <strain evidence="1 2">DAOM 194757</strain>
    </source>
</reference>
<proteinExistence type="predicted"/>
<dbReference type="OrthoDB" id="2434385at2759"/>
<gene>
    <name evidence="1" type="ORF">C2G38_1365059</name>
</gene>
<comment type="caution">
    <text evidence="1">The sequence shown here is derived from an EMBL/GenBank/DDBJ whole genome shotgun (WGS) entry which is preliminary data.</text>
</comment>
<dbReference type="AlphaFoldDB" id="A0A397V973"/>
<sequence>MEEVNIWKRIIEWGIAQHSDIPSDPKNWSNENFLTMKATLKNCLPFIRYFQISSENVIDHLQPYRQILDNNLWDDIMKRLLFPNKPISSVILPPRVVLTQTLPPRTTEQFSTIIRTTEQFSTIIRTTEQFSTIISEAHAAEITSWIDKKI</sequence>